<feature type="domain" description="Peptidase S9 prolyl oligopeptidase catalytic" evidence="3">
    <location>
        <begin position="430"/>
        <end position="641"/>
    </location>
</feature>
<dbReference type="EMBL" id="JAVDRL010000012">
    <property type="protein sequence ID" value="MDR6533205.1"/>
    <property type="molecule type" value="Genomic_DNA"/>
</dbReference>
<feature type="signal peptide" evidence="2">
    <location>
        <begin position="1"/>
        <end position="21"/>
    </location>
</feature>
<evidence type="ECO:0000259" key="3">
    <source>
        <dbReference type="Pfam" id="PF00326"/>
    </source>
</evidence>
<evidence type="ECO:0000313" key="5">
    <source>
        <dbReference type="Proteomes" id="UP001262754"/>
    </source>
</evidence>
<dbReference type="PANTHER" id="PTHR42776:SF27">
    <property type="entry name" value="DIPEPTIDYL PEPTIDASE FAMILY MEMBER 6"/>
    <property type="match status" value="1"/>
</dbReference>
<keyword evidence="1" id="KW-0378">Hydrolase</keyword>
<sequence>MAAATAGFVMAAAVCAVAASAEVTPLSVYGGLPNVEQVEISPDGTKLAISLTDGEKRMMVIREAAEGGKALAALNFGDKKLRALQWAGPEHVLVTTSMAAEVFGLAGPKREYLMGFDYNLITHKQTALMANQENAMNVILETPDVRFIDGAPYAFVEGVHFNDNRGWNTLYKVNLKTGVTRMLDSGGSDDTDDWLVSPEGQPLAQSLYDQKQGAWSLRIKTAKGWITAEKTISKMGSRGLSGIGRDGKTVLVWMNDGEDTDKTVLHEYALDGSHAVVPDSDTYDSLIHAPDGSRLVGGFSLVGDERHYTFFDAKAQASWNAVVKAFAGDQVSLVSWSDDRRKVVVQVDSPTMGPAYALVDLNAKSARFLAEVYKDLTPDGVSEVKPIKYKAADGLEITGYLTLPRGKAAKNLPLVVLPHGGPEGRDTLGFDWWSQALASRGYAVLQPNFRGSEGFGWKFVQAGFGQWGKAMQTDLSDGVRILAKQGTIDPKRVCIVGASYGGYAALAGATMDPGVYRCAASVAGPADLKRMLVDSNSRFESSNNSTLRYWLRFMGADGLKDPDLAAISPAKMADKVEIPLLLIHGKDDTVVPYVQSTIMATAMKKAGKPVELVTLAGEDHWLSRGATRLQMLTSVVDFLEKNNPPN</sequence>
<dbReference type="Proteomes" id="UP001262754">
    <property type="component" value="Unassembled WGS sequence"/>
</dbReference>
<keyword evidence="5" id="KW-1185">Reference proteome</keyword>
<dbReference type="SUPFAM" id="SSF82171">
    <property type="entry name" value="DPP6 N-terminal domain-like"/>
    <property type="match status" value="1"/>
</dbReference>
<protein>
    <submittedName>
        <fullName evidence="4">Dipeptidyl aminopeptidase/acylaminoacyl peptidase</fullName>
    </submittedName>
</protein>
<keyword evidence="2" id="KW-0732">Signal</keyword>
<dbReference type="SUPFAM" id="SSF53474">
    <property type="entry name" value="alpha/beta-Hydrolases"/>
    <property type="match status" value="1"/>
</dbReference>
<evidence type="ECO:0000313" key="4">
    <source>
        <dbReference type="EMBL" id="MDR6533205.1"/>
    </source>
</evidence>
<dbReference type="InterPro" id="IPR029058">
    <property type="entry name" value="AB_hydrolase_fold"/>
</dbReference>
<name>A0ABU1N556_9CAUL</name>
<evidence type="ECO:0000256" key="2">
    <source>
        <dbReference type="SAM" id="SignalP"/>
    </source>
</evidence>
<dbReference type="Gene3D" id="3.40.50.1820">
    <property type="entry name" value="alpha/beta hydrolase"/>
    <property type="match status" value="1"/>
</dbReference>
<feature type="chain" id="PRO_5045842756" evidence="2">
    <location>
        <begin position="22"/>
        <end position="646"/>
    </location>
</feature>
<dbReference type="GO" id="GO:0004177">
    <property type="term" value="F:aminopeptidase activity"/>
    <property type="evidence" value="ECO:0007669"/>
    <property type="project" value="UniProtKB-KW"/>
</dbReference>
<proteinExistence type="predicted"/>
<organism evidence="4 5">
    <name type="scientific">Caulobacter rhizosphaerae</name>
    <dbReference type="NCBI Taxonomy" id="2010972"/>
    <lineage>
        <taxon>Bacteria</taxon>
        <taxon>Pseudomonadati</taxon>
        <taxon>Pseudomonadota</taxon>
        <taxon>Alphaproteobacteria</taxon>
        <taxon>Caulobacterales</taxon>
        <taxon>Caulobacteraceae</taxon>
        <taxon>Caulobacter</taxon>
    </lineage>
</organism>
<accession>A0ABU1N556</accession>
<comment type="caution">
    <text evidence="4">The sequence shown here is derived from an EMBL/GenBank/DDBJ whole genome shotgun (WGS) entry which is preliminary data.</text>
</comment>
<keyword evidence="4" id="KW-0031">Aminopeptidase</keyword>
<evidence type="ECO:0000256" key="1">
    <source>
        <dbReference type="ARBA" id="ARBA00022801"/>
    </source>
</evidence>
<dbReference type="Pfam" id="PF00326">
    <property type="entry name" value="Peptidase_S9"/>
    <property type="match status" value="1"/>
</dbReference>
<dbReference type="InterPro" id="IPR001375">
    <property type="entry name" value="Peptidase_S9_cat"/>
</dbReference>
<dbReference type="PANTHER" id="PTHR42776">
    <property type="entry name" value="SERINE PEPTIDASE S9 FAMILY MEMBER"/>
    <property type="match status" value="1"/>
</dbReference>
<keyword evidence="4" id="KW-0645">Protease</keyword>
<gene>
    <name evidence="4" type="ORF">J2800_003967</name>
</gene>
<reference evidence="4 5" key="1">
    <citation type="submission" date="2023-07" db="EMBL/GenBank/DDBJ databases">
        <title>Sorghum-associated microbial communities from plants grown in Nebraska, USA.</title>
        <authorList>
            <person name="Schachtman D."/>
        </authorList>
    </citation>
    <scope>NUCLEOTIDE SEQUENCE [LARGE SCALE GENOMIC DNA]</scope>
    <source>
        <strain evidence="4 5">DS2154</strain>
    </source>
</reference>